<protein>
    <submittedName>
        <fullName evidence="1">Uncharacterized protein</fullName>
    </submittedName>
</protein>
<accession>A0A7S7LYP1</accession>
<evidence type="ECO:0000313" key="1">
    <source>
        <dbReference type="EMBL" id="QOY53882.1"/>
    </source>
</evidence>
<name>A0A7S7LYP1_9BACT</name>
<gene>
    <name evidence="1" type="ORF">HUE87_08230</name>
</gene>
<reference evidence="1 2" key="1">
    <citation type="submission" date="2020-05" db="EMBL/GenBank/DDBJ databases">
        <title>Sulfurimonas marisnigri, sp. nov., and Sulfurimonas baltica, sp. nov., manganese oxide reducing chemolithoautotrophs of the class Epsilonproteobacteria isolated from the pelagic redoxclines of the Black and Baltic Seas and emended description of the genus Sulfurimonas.</title>
        <authorList>
            <person name="Henkel J.V."/>
            <person name="Laudan C."/>
            <person name="Werner J."/>
            <person name="Neu T."/>
            <person name="Plewe S."/>
            <person name="Sproer C."/>
            <person name="Bunk B."/>
            <person name="Schulz-Vogt H.N."/>
        </authorList>
    </citation>
    <scope>NUCLEOTIDE SEQUENCE [LARGE SCALE GENOMIC DNA]</scope>
    <source>
        <strain evidence="1 2">SoZ1</strain>
    </source>
</reference>
<dbReference type="AlphaFoldDB" id="A0A7S7LYP1"/>
<organism evidence="1 2">
    <name type="scientific">Candidatus Sulfurimonas marisnigri</name>
    <dbReference type="NCBI Taxonomy" id="2740405"/>
    <lineage>
        <taxon>Bacteria</taxon>
        <taxon>Pseudomonadati</taxon>
        <taxon>Campylobacterota</taxon>
        <taxon>Epsilonproteobacteria</taxon>
        <taxon>Campylobacterales</taxon>
        <taxon>Sulfurimonadaceae</taxon>
        <taxon>Sulfurimonas</taxon>
    </lineage>
</organism>
<dbReference type="Proteomes" id="UP000593836">
    <property type="component" value="Chromosome"/>
</dbReference>
<sequence length="142" mass="16498">MIKQLLIILFLTIVTFATDMKMQNKELVDYTTIQNKFIIDVDEPTNSQTLPKQIDRYTKLVNIKTGNSELVYIYEIDTNSQTDEAVKLEDRATMKEAIIRGTCISSKQLLEANISLQYLYKSSRTKKELFKFQVNHESCFTI</sequence>
<dbReference type="KEGG" id="smas:HUE87_08230"/>
<dbReference type="EMBL" id="CP054493">
    <property type="protein sequence ID" value="QOY53882.1"/>
    <property type="molecule type" value="Genomic_DNA"/>
</dbReference>
<keyword evidence="2" id="KW-1185">Reference proteome</keyword>
<proteinExistence type="predicted"/>
<evidence type="ECO:0000313" key="2">
    <source>
        <dbReference type="Proteomes" id="UP000593836"/>
    </source>
</evidence>
<dbReference type="RefSeq" id="WP_194365717.1">
    <property type="nucleotide sequence ID" value="NZ_CP054493.1"/>
</dbReference>